<dbReference type="PANTHER" id="PTHR43485:SF1">
    <property type="entry name" value="FORMATE HYDROGENLYASE SUBUNIT 5-RELATED"/>
    <property type="match status" value="1"/>
</dbReference>
<evidence type="ECO:0000313" key="5">
    <source>
        <dbReference type="Proteomes" id="UP000228560"/>
    </source>
</evidence>
<reference evidence="2" key="1">
    <citation type="submission" date="2017-09" db="EMBL/GenBank/DDBJ databases">
        <title>Depth-based differentiation of microbial function through sediment-hosted aquifers and enrichment of novel symbionts in the deep terrestrial subsurface.</title>
        <authorList>
            <person name="Probst A.J."/>
            <person name="Ladd B."/>
            <person name="Jarett J.K."/>
            <person name="Geller-Mcgrath D.E."/>
            <person name="Sieber C.M.K."/>
            <person name="Emerson J.B."/>
            <person name="Anantharaman K."/>
            <person name="Thomas B.C."/>
            <person name="Malmstrom R."/>
            <person name="Stieglmeier M."/>
            <person name="Klingl A."/>
            <person name="Woyke T."/>
            <person name="Ryan C.M."/>
            <person name="Banfield J.F."/>
        </authorList>
    </citation>
    <scope>NUCLEOTIDE SEQUENCE</scope>
    <source>
        <strain evidence="2">CG_4_8_14_3_um_filter_34_18</strain>
    </source>
</reference>
<evidence type="ECO:0000259" key="1">
    <source>
        <dbReference type="Pfam" id="PF00329"/>
    </source>
</evidence>
<accession>A0A2M7PPE7</accession>
<dbReference type="Proteomes" id="UP000228560">
    <property type="component" value="Unassembled WGS sequence"/>
</dbReference>
<dbReference type="EMBL" id="PFTV01000118">
    <property type="protein sequence ID" value="PJB56594.1"/>
    <property type="molecule type" value="Genomic_DNA"/>
</dbReference>
<dbReference type="PANTHER" id="PTHR43485">
    <property type="entry name" value="HYDROGENASE-4 COMPONENT G"/>
    <property type="match status" value="1"/>
</dbReference>
<accession>A0A2M8CC04</accession>
<dbReference type="Proteomes" id="UP000231493">
    <property type="component" value="Unassembled WGS sequence"/>
</dbReference>
<reference evidence="5 6" key="2">
    <citation type="submission" date="2017-09" db="EMBL/GenBank/DDBJ databases">
        <title>Depth-based differentiation of microbial function through sediment-hosted aquifers and enrichment of novel symbionts in the deep terrestrial subsurface.</title>
        <authorList>
            <person name="Probst A.J."/>
            <person name="Ladd B."/>
            <person name="Jarett J.K."/>
            <person name="Geller-Mcgrath D.E."/>
            <person name="Sieber C.M."/>
            <person name="Emerson J.B."/>
            <person name="Anantharaman K."/>
            <person name="Thomas B.C."/>
            <person name="Malmstrom R."/>
            <person name="Stieglmeier M."/>
            <person name="Klingl A."/>
            <person name="Woyke T."/>
            <person name="Ryan C.M."/>
            <person name="Banfield J.F."/>
        </authorList>
    </citation>
    <scope>NUCLEOTIDE SEQUENCE [LARGE SCALE GENOMIC DNA]</scope>
    <source>
        <strain evidence="3">CG_4_10_14_3_um_filter_34_13</strain>
        <strain evidence="4">CG_4_9_14_3_um_filter_33_16</strain>
    </source>
</reference>
<dbReference type="EMBL" id="PFIP01000158">
    <property type="protein sequence ID" value="PIX33414.1"/>
    <property type="molecule type" value="Genomic_DNA"/>
</dbReference>
<accession>A0A2M7K5L1</accession>
<organism evidence="4 5">
    <name type="scientific">Candidatus Infernicultor aquiphilus</name>
    <dbReference type="NCBI Taxonomy" id="1805029"/>
    <lineage>
        <taxon>Bacteria</taxon>
        <taxon>Pseudomonadati</taxon>
        <taxon>Atribacterota</taxon>
        <taxon>Candidatus Phoenicimicrobiia</taxon>
        <taxon>Candidatus Pheonicimicrobiales</taxon>
        <taxon>Candidatus Phoenicimicrobiaceae</taxon>
        <taxon>Candidatus Infernicultor</taxon>
    </lineage>
</organism>
<protein>
    <recommendedName>
        <fullName evidence="1">NADH:ubiquinone oxidoreductase 30kDa subunit domain-containing protein</fullName>
    </recommendedName>
</protein>
<evidence type="ECO:0000313" key="3">
    <source>
        <dbReference type="EMBL" id="PIY32244.1"/>
    </source>
</evidence>
<gene>
    <name evidence="4" type="ORF">CO097_04840</name>
    <name evidence="3" type="ORF">COZ07_06385</name>
    <name evidence="2" type="ORF">COZ58_07725</name>
</gene>
<proteinExistence type="predicted"/>
<evidence type="ECO:0000313" key="6">
    <source>
        <dbReference type="Proteomes" id="UP000230646"/>
    </source>
</evidence>
<dbReference type="InterPro" id="IPR052197">
    <property type="entry name" value="ComplexI_49kDa-like"/>
</dbReference>
<evidence type="ECO:0000313" key="2">
    <source>
        <dbReference type="EMBL" id="PIX33414.1"/>
    </source>
</evidence>
<feature type="domain" description="NADH:ubiquinone oxidoreductase 30kDa subunit" evidence="1">
    <location>
        <begin position="44"/>
        <end position="161"/>
    </location>
</feature>
<evidence type="ECO:0000313" key="4">
    <source>
        <dbReference type="EMBL" id="PJB56594.1"/>
    </source>
</evidence>
<dbReference type="SUPFAM" id="SSF143243">
    <property type="entry name" value="Nqo5-like"/>
    <property type="match status" value="1"/>
</dbReference>
<sequence length="187" mass="21881">MEYRKPDEIVELFKEKFNNKIIDHRIETKTAGLKKNSYNIIRLQINSEDLKDAVKLLFTLHFPHLAIISGNDVGEKVELIYHFSIYYGERFKEISIDLVIHLSKKDLRIPTITDLIPGAQVTEREMKEMMGIIFEGLPDLPNLFLPQDFLKDIYPFRRDEKGIYPLSKNGNYVGNNIVKKEEVKKIE</sequence>
<dbReference type="Pfam" id="PF00329">
    <property type="entry name" value="Complex1_30kDa"/>
    <property type="match status" value="1"/>
</dbReference>
<dbReference type="InterPro" id="IPR037232">
    <property type="entry name" value="NADH_quin_OxRdtase_su_C/D-like"/>
</dbReference>
<dbReference type="GO" id="GO:0008137">
    <property type="term" value="F:NADH dehydrogenase (ubiquinone) activity"/>
    <property type="evidence" value="ECO:0007669"/>
    <property type="project" value="InterPro"/>
</dbReference>
<dbReference type="AlphaFoldDB" id="A0A2M8CC04"/>
<dbReference type="RefSeq" id="WP_406607763.1">
    <property type="nucleotide sequence ID" value="NZ_PFKO01000243.1"/>
</dbReference>
<dbReference type="Gene3D" id="3.30.460.80">
    <property type="entry name" value="NADH:ubiquinone oxidoreductase, 30kDa subunit"/>
    <property type="match status" value="1"/>
</dbReference>
<comment type="caution">
    <text evidence="4">The sequence shown here is derived from an EMBL/GenBank/DDBJ whole genome shotgun (WGS) entry which is preliminary data.</text>
</comment>
<dbReference type="EMBL" id="PFKO01000243">
    <property type="protein sequence ID" value="PIY32244.1"/>
    <property type="molecule type" value="Genomic_DNA"/>
</dbReference>
<dbReference type="InterPro" id="IPR001268">
    <property type="entry name" value="NADH_UbQ_OxRdtase_30kDa_su"/>
</dbReference>
<dbReference type="Proteomes" id="UP000230646">
    <property type="component" value="Unassembled WGS sequence"/>
</dbReference>
<name>A0A2M8CC04_9BACT</name>